<reference evidence="2 3" key="1">
    <citation type="journal article" date="2024" name="G3 (Bethesda)">
        <title>Genome assembly of Hibiscus sabdariffa L. provides insights into metabolisms of medicinal natural products.</title>
        <authorList>
            <person name="Kim T."/>
        </authorList>
    </citation>
    <scope>NUCLEOTIDE SEQUENCE [LARGE SCALE GENOMIC DNA]</scope>
    <source>
        <strain evidence="2">TK-2024</strain>
        <tissue evidence="2">Old leaves</tissue>
    </source>
</reference>
<dbReference type="InterPro" id="IPR002156">
    <property type="entry name" value="RNaseH_domain"/>
</dbReference>
<gene>
    <name evidence="2" type="ORF">V6N11_043029</name>
</gene>
<dbReference type="InterPro" id="IPR053151">
    <property type="entry name" value="RNase_H-like"/>
</dbReference>
<dbReference type="SUPFAM" id="SSF53098">
    <property type="entry name" value="Ribonuclease H-like"/>
    <property type="match status" value="1"/>
</dbReference>
<evidence type="ECO:0000259" key="1">
    <source>
        <dbReference type="Pfam" id="PF13456"/>
    </source>
</evidence>
<keyword evidence="3" id="KW-1185">Reference proteome</keyword>
<dbReference type="EMBL" id="JBBPBN010000030">
    <property type="protein sequence ID" value="KAK9005603.1"/>
    <property type="molecule type" value="Genomic_DNA"/>
</dbReference>
<evidence type="ECO:0000313" key="3">
    <source>
        <dbReference type="Proteomes" id="UP001396334"/>
    </source>
</evidence>
<dbReference type="PANTHER" id="PTHR47723">
    <property type="entry name" value="OS05G0353850 PROTEIN"/>
    <property type="match status" value="1"/>
</dbReference>
<dbReference type="Pfam" id="PF13456">
    <property type="entry name" value="RVT_3"/>
    <property type="match status" value="1"/>
</dbReference>
<dbReference type="InterPro" id="IPR036397">
    <property type="entry name" value="RNaseH_sf"/>
</dbReference>
<name>A0ABR2QYB6_9ROSI</name>
<accession>A0ABR2QYB6</accession>
<feature type="domain" description="RNase H type-1" evidence="1">
    <location>
        <begin position="7"/>
        <end position="132"/>
    </location>
</feature>
<comment type="caution">
    <text evidence="2">The sequence shown here is derived from an EMBL/GenBank/DDBJ whole genome shotgun (WGS) entry which is preliminary data.</text>
</comment>
<dbReference type="PANTHER" id="PTHR47723:SF22">
    <property type="entry name" value="RNASE H TYPE-1 DOMAIN-CONTAINING PROTEIN"/>
    <property type="match status" value="1"/>
</dbReference>
<evidence type="ECO:0000313" key="2">
    <source>
        <dbReference type="EMBL" id="KAK9005603.1"/>
    </source>
</evidence>
<dbReference type="InterPro" id="IPR012337">
    <property type="entry name" value="RNaseH-like_sf"/>
</dbReference>
<protein>
    <recommendedName>
        <fullName evidence="1">RNase H type-1 domain-containing protein</fullName>
    </recommendedName>
</protein>
<dbReference type="Gene3D" id="3.30.420.10">
    <property type="entry name" value="Ribonuclease H-like superfamily/Ribonuclease H"/>
    <property type="match status" value="1"/>
</dbReference>
<dbReference type="Proteomes" id="UP001396334">
    <property type="component" value="Unassembled WGS sequence"/>
</dbReference>
<sequence>MNHVKFNIDGAIEGRVGKAGIGGILRNSENVTLIMFSKAIGFSDATSAELCVIREALVLFVESKWSKQSSLILEIDCTLCAGWLRSPTLAPVSFKILIADILILCAGRAGFSWSIQIVHREANSTADLLAKKRHTSKLSLGVEV</sequence>
<organism evidence="2 3">
    <name type="scientific">Hibiscus sabdariffa</name>
    <name type="common">roselle</name>
    <dbReference type="NCBI Taxonomy" id="183260"/>
    <lineage>
        <taxon>Eukaryota</taxon>
        <taxon>Viridiplantae</taxon>
        <taxon>Streptophyta</taxon>
        <taxon>Embryophyta</taxon>
        <taxon>Tracheophyta</taxon>
        <taxon>Spermatophyta</taxon>
        <taxon>Magnoliopsida</taxon>
        <taxon>eudicotyledons</taxon>
        <taxon>Gunneridae</taxon>
        <taxon>Pentapetalae</taxon>
        <taxon>rosids</taxon>
        <taxon>malvids</taxon>
        <taxon>Malvales</taxon>
        <taxon>Malvaceae</taxon>
        <taxon>Malvoideae</taxon>
        <taxon>Hibiscus</taxon>
    </lineage>
</organism>
<proteinExistence type="predicted"/>
<dbReference type="CDD" id="cd06222">
    <property type="entry name" value="RNase_H_like"/>
    <property type="match status" value="1"/>
</dbReference>
<dbReference type="InterPro" id="IPR044730">
    <property type="entry name" value="RNase_H-like_dom_plant"/>
</dbReference>